<keyword evidence="3" id="KW-0540">Nuclease</keyword>
<evidence type="ECO:0000256" key="1">
    <source>
        <dbReference type="ARBA" id="ARBA00022553"/>
    </source>
</evidence>
<dbReference type="Proteomes" id="UP000217895">
    <property type="component" value="Chromosome"/>
</dbReference>
<evidence type="ECO:0000256" key="2">
    <source>
        <dbReference type="ARBA" id="ARBA00022649"/>
    </source>
</evidence>
<gene>
    <name evidence="6" type="ORF">NIES2135_12180</name>
</gene>
<evidence type="ECO:0008006" key="8">
    <source>
        <dbReference type="Google" id="ProtNLM"/>
    </source>
</evidence>
<dbReference type="GO" id="GO:0110001">
    <property type="term" value="C:toxin-antitoxin complex"/>
    <property type="evidence" value="ECO:0007669"/>
    <property type="project" value="InterPro"/>
</dbReference>
<dbReference type="GO" id="GO:0004540">
    <property type="term" value="F:RNA nuclease activity"/>
    <property type="evidence" value="ECO:0007669"/>
    <property type="project" value="InterPro"/>
</dbReference>
<keyword evidence="2" id="KW-1277">Toxin-antitoxin system</keyword>
<name>A0A1Z4JCD3_LEPBY</name>
<evidence type="ECO:0000313" key="7">
    <source>
        <dbReference type="Proteomes" id="UP000217895"/>
    </source>
</evidence>
<dbReference type="GO" id="GO:0000166">
    <property type="term" value="F:nucleotide binding"/>
    <property type="evidence" value="ECO:0007669"/>
    <property type="project" value="UniProtKB-KW"/>
</dbReference>
<dbReference type="Pfam" id="PF01934">
    <property type="entry name" value="HepT-like"/>
    <property type="match status" value="1"/>
</dbReference>
<dbReference type="PANTHER" id="PTHR34139:SF1">
    <property type="entry name" value="RNASE MJ1380-RELATED"/>
    <property type="match status" value="1"/>
</dbReference>
<evidence type="ECO:0000256" key="4">
    <source>
        <dbReference type="ARBA" id="ARBA00022741"/>
    </source>
</evidence>
<dbReference type="AlphaFoldDB" id="A0A1Z4JCD3"/>
<evidence type="ECO:0000256" key="3">
    <source>
        <dbReference type="ARBA" id="ARBA00022722"/>
    </source>
</evidence>
<dbReference type="PANTHER" id="PTHR34139">
    <property type="entry name" value="UPF0331 PROTEIN MJ0127"/>
    <property type="match status" value="1"/>
</dbReference>
<sequence length="117" mass="13396">MATNRDAEAILDIVDAAQQIQRAVRALTLEAFQSDREKQAAVLYFYIIIGEATKRVSTELRSQFPDIPWRDMAGLRDIAAHQYDRVDLETIWIITQTSIPDLLTRLEPLLEPPEESQ</sequence>
<dbReference type="GO" id="GO:0016787">
    <property type="term" value="F:hydrolase activity"/>
    <property type="evidence" value="ECO:0007669"/>
    <property type="project" value="UniProtKB-KW"/>
</dbReference>
<proteinExistence type="predicted"/>
<dbReference type="EMBL" id="AP018203">
    <property type="protein sequence ID" value="BAY54401.1"/>
    <property type="molecule type" value="Genomic_DNA"/>
</dbReference>
<organism evidence="6 7">
    <name type="scientific">Leptolyngbya boryana NIES-2135</name>
    <dbReference type="NCBI Taxonomy" id="1973484"/>
    <lineage>
        <taxon>Bacteria</taxon>
        <taxon>Bacillati</taxon>
        <taxon>Cyanobacteriota</taxon>
        <taxon>Cyanophyceae</taxon>
        <taxon>Leptolyngbyales</taxon>
        <taxon>Leptolyngbyaceae</taxon>
        <taxon>Leptolyngbya group</taxon>
        <taxon>Leptolyngbya</taxon>
    </lineage>
</organism>
<keyword evidence="4" id="KW-0547">Nucleotide-binding</keyword>
<keyword evidence="1" id="KW-0597">Phosphoprotein</keyword>
<reference evidence="6 7" key="1">
    <citation type="submission" date="2017-06" db="EMBL/GenBank/DDBJ databases">
        <title>Genome sequencing of cyanobaciteial culture collection at National Institute for Environmental Studies (NIES).</title>
        <authorList>
            <person name="Hirose Y."/>
            <person name="Shimura Y."/>
            <person name="Fujisawa T."/>
            <person name="Nakamura Y."/>
            <person name="Kawachi M."/>
        </authorList>
    </citation>
    <scope>NUCLEOTIDE SEQUENCE [LARGE SCALE GENOMIC DNA]</scope>
    <source>
        <strain evidence="6 7">NIES-2135</strain>
    </source>
</reference>
<keyword evidence="7" id="KW-1185">Reference proteome</keyword>
<protein>
    <recommendedName>
        <fullName evidence="8">Nucleotidyltransferase</fullName>
    </recommendedName>
</protein>
<accession>A0A1Z4JCD3</accession>
<keyword evidence="5" id="KW-0378">Hydrolase</keyword>
<evidence type="ECO:0000256" key="5">
    <source>
        <dbReference type="ARBA" id="ARBA00022801"/>
    </source>
</evidence>
<evidence type="ECO:0000313" key="6">
    <source>
        <dbReference type="EMBL" id="BAY54401.1"/>
    </source>
</evidence>
<dbReference type="InterPro" id="IPR008201">
    <property type="entry name" value="HepT-like"/>
</dbReference>
<dbReference type="InterPro" id="IPR051813">
    <property type="entry name" value="HepT_RNase_toxin"/>
</dbReference>